<sequence>MLGALEILNLFEALALPVVGLWALLSTKLLIGDDLVRAERRFIAVLVITSLITLRTVAGLHDAWLIHTVTLSAMVLGVFVIPGRGDEELAAY</sequence>
<dbReference type="RefSeq" id="WP_149499926.1">
    <property type="nucleotide sequence ID" value="NZ_CP141221.1"/>
</dbReference>
<organism evidence="2 3">
    <name type="scientific">Roseiconus lacunae</name>
    <dbReference type="NCBI Taxonomy" id="2605694"/>
    <lineage>
        <taxon>Bacteria</taxon>
        <taxon>Pseudomonadati</taxon>
        <taxon>Planctomycetota</taxon>
        <taxon>Planctomycetia</taxon>
        <taxon>Pirellulales</taxon>
        <taxon>Pirellulaceae</taxon>
        <taxon>Roseiconus</taxon>
    </lineage>
</organism>
<feature type="transmembrane region" description="Helical" evidence="1">
    <location>
        <begin position="6"/>
        <end position="30"/>
    </location>
</feature>
<name>A0ABT7PMF2_9BACT</name>
<gene>
    <name evidence="2" type="ORF">QTN89_19680</name>
</gene>
<protein>
    <submittedName>
        <fullName evidence="2">Uncharacterized protein</fullName>
    </submittedName>
</protein>
<evidence type="ECO:0000256" key="1">
    <source>
        <dbReference type="SAM" id="Phobius"/>
    </source>
</evidence>
<dbReference type="EMBL" id="JASZZN010000015">
    <property type="protein sequence ID" value="MDM4017679.1"/>
    <property type="molecule type" value="Genomic_DNA"/>
</dbReference>
<keyword evidence="1" id="KW-0812">Transmembrane</keyword>
<evidence type="ECO:0000313" key="3">
    <source>
        <dbReference type="Proteomes" id="UP001239462"/>
    </source>
</evidence>
<keyword evidence="1" id="KW-1133">Transmembrane helix</keyword>
<reference evidence="2 3" key="1">
    <citation type="submission" date="2023-06" db="EMBL/GenBank/DDBJ databases">
        <title>Roseiconus lacunae JC819 isolated from Gulf of Mannar region, Tamil Nadu.</title>
        <authorList>
            <person name="Pk S."/>
            <person name="Ch S."/>
            <person name="Ch V.R."/>
        </authorList>
    </citation>
    <scope>NUCLEOTIDE SEQUENCE [LARGE SCALE GENOMIC DNA]</scope>
    <source>
        <strain evidence="2 3">JC819</strain>
    </source>
</reference>
<keyword evidence="1" id="KW-0472">Membrane</keyword>
<feature type="transmembrane region" description="Helical" evidence="1">
    <location>
        <begin position="64"/>
        <end position="82"/>
    </location>
</feature>
<dbReference type="Proteomes" id="UP001239462">
    <property type="component" value="Unassembled WGS sequence"/>
</dbReference>
<feature type="transmembrane region" description="Helical" evidence="1">
    <location>
        <begin position="42"/>
        <end position="58"/>
    </location>
</feature>
<proteinExistence type="predicted"/>
<evidence type="ECO:0000313" key="2">
    <source>
        <dbReference type="EMBL" id="MDM4017679.1"/>
    </source>
</evidence>
<accession>A0ABT7PMF2</accession>
<comment type="caution">
    <text evidence="2">The sequence shown here is derived from an EMBL/GenBank/DDBJ whole genome shotgun (WGS) entry which is preliminary data.</text>
</comment>
<keyword evidence="3" id="KW-1185">Reference proteome</keyword>